<evidence type="ECO:0000256" key="2">
    <source>
        <dbReference type="SAM" id="SignalP"/>
    </source>
</evidence>
<keyword evidence="2" id="KW-0732">Signal</keyword>
<dbReference type="RefSeq" id="WP_301139074.1">
    <property type="nucleotide sequence ID" value="NZ_JAUHTQ010000012.1"/>
</dbReference>
<feature type="signal peptide" evidence="2">
    <location>
        <begin position="1"/>
        <end position="19"/>
    </location>
</feature>
<accession>A0ABT8GTL8</accession>
<evidence type="ECO:0000313" key="4">
    <source>
        <dbReference type="Proteomes" id="UP001172743"/>
    </source>
</evidence>
<reference evidence="3" key="1">
    <citation type="submission" date="2023-07" db="EMBL/GenBank/DDBJ databases">
        <title>Ureibacillus sp. isolated from freshwater well.</title>
        <authorList>
            <person name="Kirdat K."/>
            <person name="Bhatt A."/>
            <person name="Teware R."/>
            <person name="Bhavsar Y."/>
            <person name="Yadav A."/>
        </authorList>
    </citation>
    <scope>NUCLEOTIDE SEQUENCE</scope>
    <source>
        <strain evidence="3">BA0131</strain>
    </source>
</reference>
<dbReference type="Proteomes" id="UP001172743">
    <property type="component" value="Unassembled WGS sequence"/>
</dbReference>
<organism evidence="3 4">
    <name type="scientific">Ureibacillus aquaedulcis</name>
    <dbReference type="NCBI Taxonomy" id="3058421"/>
    <lineage>
        <taxon>Bacteria</taxon>
        <taxon>Bacillati</taxon>
        <taxon>Bacillota</taxon>
        <taxon>Bacilli</taxon>
        <taxon>Bacillales</taxon>
        <taxon>Caryophanaceae</taxon>
        <taxon>Ureibacillus</taxon>
    </lineage>
</organism>
<protein>
    <submittedName>
        <fullName evidence="3">Uncharacterized protein</fullName>
    </submittedName>
</protein>
<sequence length="55" mass="6071">MRKNLYAVMCLLCSLVFMAGCTDNGDETPVEAKSNVKETKTTDSSDRINSLLKEV</sequence>
<feature type="region of interest" description="Disordered" evidence="1">
    <location>
        <begin position="27"/>
        <end position="55"/>
    </location>
</feature>
<comment type="caution">
    <text evidence="3">The sequence shown here is derived from an EMBL/GenBank/DDBJ whole genome shotgun (WGS) entry which is preliminary data.</text>
</comment>
<evidence type="ECO:0000313" key="3">
    <source>
        <dbReference type="EMBL" id="MDN4494766.1"/>
    </source>
</evidence>
<feature type="chain" id="PRO_5047374202" evidence="2">
    <location>
        <begin position="20"/>
        <end position="55"/>
    </location>
</feature>
<name>A0ABT8GTL8_9BACL</name>
<keyword evidence="4" id="KW-1185">Reference proteome</keyword>
<dbReference type="PROSITE" id="PS51257">
    <property type="entry name" value="PROKAR_LIPOPROTEIN"/>
    <property type="match status" value="1"/>
</dbReference>
<gene>
    <name evidence="3" type="ORF">QYB95_14525</name>
</gene>
<dbReference type="EMBL" id="JAUHTQ010000012">
    <property type="protein sequence ID" value="MDN4494766.1"/>
    <property type="molecule type" value="Genomic_DNA"/>
</dbReference>
<feature type="compositionally biased region" description="Basic and acidic residues" evidence="1">
    <location>
        <begin position="34"/>
        <end position="46"/>
    </location>
</feature>
<evidence type="ECO:0000256" key="1">
    <source>
        <dbReference type="SAM" id="MobiDB-lite"/>
    </source>
</evidence>
<proteinExistence type="predicted"/>